<dbReference type="Proteomes" id="UP001162156">
    <property type="component" value="Unassembled WGS sequence"/>
</dbReference>
<reference evidence="1" key="1">
    <citation type="journal article" date="2023" name="Insect Mol. Biol.">
        <title>Genome sequencing provides insights into the evolution of gene families encoding plant cell wall-degrading enzymes in longhorned beetles.</title>
        <authorList>
            <person name="Shin N.R."/>
            <person name="Okamura Y."/>
            <person name="Kirsch R."/>
            <person name="Pauchet Y."/>
        </authorList>
    </citation>
    <scope>NUCLEOTIDE SEQUENCE</scope>
    <source>
        <strain evidence="1">RBIC_L_NR</strain>
    </source>
</reference>
<protein>
    <submittedName>
        <fullName evidence="1">Uncharacterized protein</fullName>
    </submittedName>
</protein>
<evidence type="ECO:0000313" key="1">
    <source>
        <dbReference type="EMBL" id="KAJ8972069.1"/>
    </source>
</evidence>
<gene>
    <name evidence="1" type="ORF">NQ314_000393</name>
</gene>
<sequence length="532" mass="61245">MSEEINMWVKKRGYVKARLTLFKNYLDKIEQLFLESDQPGNIRLQRNEFIQLESRLERLNSVWSDFNEVQTLIEVNHDNFDDQLSERESFENLYYEVTTRGKEILSDSIDENKVPVVADGRELPNSGNSVALQATPRLPNIPVPKFHGSYENWLEFRDTFESLIHNNKSIGDVEKFNFLCGALEGDAKEAIHSLEFSAANYKIAWDLLDERYNNTSYLVNNHVKLLFSLPSLTRESATGLRKLLDSMVKHLRSLNTLGQSTHTWDVMIIHIISGKLDSVTFREWEESKVYSRYEQAKRLKLCLNCLKSNHISKNCSSSTCRKCQAPHHTLLHYDKKPVASNSADARADGETGGNESVTNVPIFELERFSNLNRLLRSVAYVLRFAFNYKGKNRRTGPLRSAELDAAMKILIKAAQNECFYQELHDLRKNIEIKSKGCLLGLNHFIDAEGLIRVGGRLQLSEFEFEKKYSIMSAKHRLTILIFAYEHVRLLHAGPQLLLSSIRERMVDLLSIFTEPEAVEPEDGNYMEQNIEV</sequence>
<dbReference type="PANTHER" id="PTHR47331">
    <property type="entry name" value="PHD-TYPE DOMAIN-CONTAINING PROTEIN"/>
    <property type="match status" value="1"/>
</dbReference>
<keyword evidence="2" id="KW-1185">Reference proteome</keyword>
<dbReference type="EMBL" id="JANEYF010000122">
    <property type="protein sequence ID" value="KAJ8972069.1"/>
    <property type="molecule type" value="Genomic_DNA"/>
</dbReference>
<evidence type="ECO:0000313" key="2">
    <source>
        <dbReference type="Proteomes" id="UP001162156"/>
    </source>
</evidence>
<accession>A0AAV8ZV11</accession>
<dbReference type="PANTHER" id="PTHR47331:SF2">
    <property type="match status" value="1"/>
</dbReference>
<dbReference type="AlphaFoldDB" id="A0AAV8ZV11"/>
<dbReference type="InterPro" id="IPR005312">
    <property type="entry name" value="DUF1759"/>
</dbReference>
<dbReference type="Pfam" id="PF03564">
    <property type="entry name" value="DUF1759"/>
    <property type="match status" value="1"/>
</dbReference>
<organism evidence="1 2">
    <name type="scientific">Rhamnusium bicolor</name>
    <dbReference type="NCBI Taxonomy" id="1586634"/>
    <lineage>
        <taxon>Eukaryota</taxon>
        <taxon>Metazoa</taxon>
        <taxon>Ecdysozoa</taxon>
        <taxon>Arthropoda</taxon>
        <taxon>Hexapoda</taxon>
        <taxon>Insecta</taxon>
        <taxon>Pterygota</taxon>
        <taxon>Neoptera</taxon>
        <taxon>Endopterygota</taxon>
        <taxon>Coleoptera</taxon>
        <taxon>Polyphaga</taxon>
        <taxon>Cucujiformia</taxon>
        <taxon>Chrysomeloidea</taxon>
        <taxon>Cerambycidae</taxon>
        <taxon>Lepturinae</taxon>
        <taxon>Rhagiini</taxon>
        <taxon>Rhamnusium</taxon>
    </lineage>
</organism>
<comment type="caution">
    <text evidence="1">The sequence shown here is derived from an EMBL/GenBank/DDBJ whole genome shotgun (WGS) entry which is preliminary data.</text>
</comment>
<dbReference type="SUPFAM" id="SSF57756">
    <property type="entry name" value="Retrovirus zinc finger-like domains"/>
    <property type="match status" value="1"/>
</dbReference>
<name>A0AAV8ZV11_9CUCU</name>
<dbReference type="GO" id="GO:0003676">
    <property type="term" value="F:nucleic acid binding"/>
    <property type="evidence" value="ECO:0007669"/>
    <property type="project" value="InterPro"/>
</dbReference>
<dbReference type="InterPro" id="IPR036875">
    <property type="entry name" value="Znf_CCHC_sf"/>
</dbReference>
<proteinExistence type="predicted"/>
<dbReference type="GO" id="GO:0008270">
    <property type="term" value="F:zinc ion binding"/>
    <property type="evidence" value="ECO:0007669"/>
    <property type="project" value="InterPro"/>
</dbReference>